<dbReference type="RefSeq" id="WP_203147743.1">
    <property type="nucleotide sequence ID" value="NZ_JAEVHL010000021.1"/>
</dbReference>
<sequence>MKPFVGAPTVDAGCAYSADLDQPACGQPVTVHVIGRAEGWGWVSLKSCAEHAPVAVAGCVEIGDIHPAEGCSGEHHAPA</sequence>
<evidence type="ECO:0000313" key="1">
    <source>
        <dbReference type="EMBL" id="MBM0275343.1"/>
    </source>
</evidence>
<comment type="caution">
    <text evidence="1">The sequence shown here is derived from an EMBL/GenBank/DDBJ whole genome shotgun (WGS) entry which is preliminary data.</text>
</comment>
<evidence type="ECO:0000313" key="2">
    <source>
        <dbReference type="Proteomes" id="UP000622245"/>
    </source>
</evidence>
<organism evidence="1 2">
    <name type="scientific">Micromonospora tarensis</name>
    <dbReference type="NCBI Taxonomy" id="2806100"/>
    <lineage>
        <taxon>Bacteria</taxon>
        <taxon>Bacillati</taxon>
        <taxon>Actinomycetota</taxon>
        <taxon>Actinomycetes</taxon>
        <taxon>Micromonosporales</taxon>
        <taxon>Micromonosporaceae</taxon>
        <taxon>Micromonospora</taxon>
    </lineage>
</organism>
<dbReference type="EMBL" id="JAEVHL010000021">
    <property type="protein sequence ID" value="MBM0275343.1"/>
    <property type="molecule type" value="Genomic_DNA"/>
</dbReference>
<gene>
    <name evidence="1" type="ORF">JM949_07680</name>
</gene>
<name>A0ABS1YD50_9ACTN</name>
<dbReference type="Proteomes" id="UP000622245">
    <property type="component" value="Unassembled WGS sequence"/>
</dbReference>
<proteinExistence type="predicted"/>
<keyword evidence="2" id="KW-1185">Reference proteome</keyword>
<accession>A0ABS1YD50</accession>
<reference evidence="1 2" key="1">
    <citation type="submission" date="2021-01" db="EMBL/GenBank/DDBJ databases">
        <title>Draft genome sequence of Micromonospora sp. strain STR1s_6.</title>
        <authorList>
            <person name="Karlyshev A."/>
            <person name="Jawad R."/>
        </authorList>
    </citation>
    <scope>NUCLEOTIDE SEQUENCE [LARGE SCALE GENOMIC DNA]</scope>
    <source>
        <strain evidence="1 2">STR1S-6</strain>
    </source>
</reference>
<protein>
    <submittedName>
        <fullName evidence="1">Uncharacterized protein</fullName>
    </submittedName>
</protein>